<accession>A0A9X6RMK0</accession>
<gene>
    <name evidence="11" type="ORF">BV898_17991</name>
</gene>
<dbReference type="PROSITE" id="PS50262">
    <property type="entry name" value="G_PROTEIN_RECEP_F1_2"/>
    <property type="match status" value="1"/>
</dbReference>
<organism evidence="11 12">
    <name type="scientific">Hypsibius exemplaris</name>
    <name type="common">Freshwater tardigrade</name>
    <dbReference type="NCBI Taxonomy" id="2072580"/>
    <lineage>
        <taxon>Eukaryota</taxon>
        <taxon>Metazoa</taxon>
        <taxon>Ecdysozoa</taxon>
        <taxon>Tardigrada</taxon>
        <taxon>Eutardigrada</taxon>
        <taxon>Parachela</taxon>
        <taxon>Hypsibioidea</taxon>
        <taxon>Hypsibiidae</taxon>
        <taxon>Hypsibius</taxon>
    </lineage>
</organism>
<comment type="subcellular location">
    <subcellularLocation>
        <location evidence="1">Cell membrane</location>
        <topology evidence="1">Multi-pass membrane protein</topology>
    </subcellularLocation>
</comment>
<reference evidence="12" key="1">
    <citation type="submission" date="2017-01" db="EMBL/GenBank/DDBJ databases">
        <title>Comparative genomics of anhydrobiosis in the tardigrade Hypsibius dujardini.</title>
        <authorList>
            <person name="Yoshida Y."/>
            <person name="Koutsovoulos G."/>
            <person name="Laetsch D."/>
            <person name="Stevens L."/>
            <person name="Kumar S."/>
            <person name="Horikawa D."/>
            <person name="Ishino K."/>
            <person name="Komine S."/>
            <person name="Tomita M."/>
            <person name="Blaxter M."/>
            <person name="Arakawa K."/>
        </authorList>
    </citation>
    <scope>NUCLEOTIDE SEQUENCE [LARGE SCALE GENOMIC DNA]</scope>
    <source>
        <strain evidence="12">Z151</strain>
    </source>
</reference>
<feature type="transmembrane region" description="Helical" evidence="9">
    <location>
        <begin position="120"/>
        <end position="141"/>
    </location>
</feature>
<evidence type="ECO:0000256" key="1">
    <source>
        <dbReference type="ARBA" id="ARBA00004651"/>
    </source>
</evidence>
<evidence type="ECO:0000256" key="4">
    <source>
        <dbReference type="ARBA" id="ARBA00022989"/>
    </source>
</evidence>
<evidence type="ECO:0000256" key="6">
    <source>
        <dbReference type="ARBA" id="ARBA00023136"/>
    </source>
</evidence>
<dbReference type="EMBL" id="MTYJ01000330">
    <property type="protein sequence ID" value="OWA53568.1"/>
    <property type="molecule type" value="Genomic_DNA"/>
</dbReference>
<dbReference type="Pfam" id="PF00001">
    <property type="entry name" value="7tm_1"/>
    <property type="match status" value="1"/>
</dbReference>
<evidence type="ECO:0000313" key="11">
    <source>
        <dbReference type="EMBL" id="OWA53568.1"/>
    </source>
</evidence>
<keyword evidence="2" id="KW-1003">Cell membrane</keyword>
<evidence type="ECO:0000259" key="10">
    <source>
        <dbReference type="PROSITE" id="PS50262"/>
    </source>
</evidence>
<keyword evidence="12" id="KW-1185">Reference proteome</keyword>
<feature type="transmembrane region" description="Helical" evidence="9">
    <location>
        <begin position="45"/>
        <end position="69"/>
    </location>
</feature>
<evidence type="ECO:0000313" key="12">
    <source>
        <dbReference type="Proteomes" id="UP000192578"/>
    </source>
</evidence>
<feature type="transmembrane region" description="Helical" evidence="9">
    <location>
        <begin position="214"/>
        <end position="233"/>
    </location>
</feature>
<feature type="domain" description="G-protein coupled receptors family 1 profile" evidence="10">
    <location>
        <begin position="60"/>
        <end position="345"/>
    </location>
</feature>
<dbReference type="GO" id="GO:0004930">
    <property type="term" value="F:G protein-coupled receptor activity"/>
    <property type="evidence" value="ECO:0007669"/>
    <property type="project" value="UniProtKB-KW"/>
</dbReference>
<evidence type="ECO:0000256" key="9">
    <source>
        <dbReference type="SAM" id="Phobius"/>
    </source>
</evidence>
<name>A0A9X6RMK0_HYPEX</name>
<feature type="transmembrane region" description="Helical" evidence="9">
    <location>
        <begin position="81"/>
        <end position="100"/>
    </location>
</feature>
<keyword evidence="7" id="KW-0675">Receptor</keyword>
<keyword evidence="4 9" id="KW-1133">Transmembrane helix</keyword>
<dbReference type="SUPFAM" id="SSF81321">
    <property type="entry name" value="Family A G protein-coupled receptor-like"/>
    <property type="match status" value="1"/>
</dbReference>
<dbReference type="GO" id="GO:0005886">
    <property type="term" value="C:plasma membrane"/>
    <property type="evidence" value="ECO:0007669"/>
    <property type="project" value="UniProtKB-SubCell"/>
</dbReference>
<evidence type="ECO:0000256" key="5">
    <source>
        <dbReference type="ARBA" id="ARBA00023040"/>
    </source>
</evidence>
<proteinExistence type="predicted"/>
<keyword evidence="3 9" id="KW-0812">Transmembrane</keyword>
<evidence type="ECO:0000256" key="3">
    <source>
        <dbReference type="ARBA" id="ARBA00022692"/>
    </source>
</evidence>
<dbReference type="InterPro" id="IPR017452">
    <property type="entry name" value="GPCR_Rhodpsn_7TM"/>
</dbReference>
<dbReference type="AlphaFoldDB" id="A0A9X6RMK0"/>
<keyword evidence="6 9" id="KW-0472">Membrane</keyword>
<dbReference type="OrthoDB" id="9990906at2759"/>
<evidence type="ECO:0000256" key="2">
    <source>
        <dbReference type="ARBA" id="ARBA00022475"/>
    </source>
</evidence>
<dbReference type="PANTHER" id="PTHR22752">
    <property type="entry name" value="G PROTEIN-COUPLED RECEPTOR"/>
    <property type="match status" value="1"/>
</dbReference>
<feature type="transmembrane region" description="Helical" evidence="9">
    <location>
        <begin position="162"/>
        <end position="182"/>
    </location>
</feature>
<evidence type="ECO:0000256" key="7">
    <source>
        <dbReference type="ARBA" id="ARBA00023170"/>
    </source>
</evidence>
<dbReference type="CDD" id="cd00637">
    <property type="entry name" value="7tm_classA_rhodopsin-like"/>
    <property type="match status" value="1"/>
</dbReference>
<sequence>MNATHTRYDSSLTIINNLSLFGHFALPNSTAQGRLNDSLEVEWTFFPIFNLTLGALSFLCNAAVMAVFIRNRGLHTAFNVNLVHMMCLNVAAALVQYPFAALASLYTGGRWPFGDGMCDLYLLVSCMLSAAMLNTHGLIALNRAWAIVRPMSFRTGQSRRRSVLLCVGLWVYLGLVEFPFWLLDILLYRARGISAGWCNFNVAAQPVYSSLTNIVVYTLPVVAVWLSFFITAAHEAVREGRRVARHAANMATRRVHPESPATAVDLPLDTAVYPPQVAVLDENAPRQCQRHFILALLTASATVFYGPRVAFFVVKYCIPERWVQPYLVVVKSLSSCQTIVDPLLFALTLPNVQAALRTRFTACQRALARHLSWPWRRYGNRITPAGSVAPLPRLDIAIAVDC</sequence>
<keyword evidence="8" id="KW-0807">Transducer</keyword>
<dbReference type="Gene3D" id="1.20.1070.10">
    <property type="entry name" value="Rhodopsin 7-helix transmembrane proteins"/>
    <property type="match status" value="1"/>
</dbReference>
<dbReference type="Proteomes" id="UP000192578">
    <property type="component" value="Unassembled WGS sequence"/>
</dbReference>
<dbReference type="InterPro" id="IPR000276">
    <property type="entry name" value="GPCR_Rhodpsn"/>
</dbReference>
<comment type="caution">
    <text evidence="11">The sequence shown here is derived from an EMBL/GenBank/DDBJ whole genome shotgun (WGS) entry which is preliminary data.</text>
</comment>
<keyword evidence="5" id="KW-0297">G-protein coupled receptor</keyword>
<evidence type="ECO:0000256" key="8">
    <source>
        <dbReference type="ARBA" id="ARBA00023224"/>
    </source>
</evidence>
<feature type="transmembrane region" description="Helical" evidence="9">
    <location>
        <begin position="292"/>
        <end position="314"/>
    </location>
</feature>
<protein>
    <recommendedName>
        <fullName evidence="10">G-protein coupled receptors family 1 profile domain-containing protein</fullName>
    </recommendedName>
</protein>